<dbReference type="AlphaFoldDB" id="A0A4Q4LYJ1"/>
<evidence type="ECO:0008006" key="5">
    <source>
        <dbReference type="Google" id="ProtNLM"/>
    </source>
</evidence>
<dbReference type="SUPFAM" id="SSF51735">
    <property type="entry name" value="NAD(P)-binding Rossmann-fold domains"/>
    <property type="match status" value="1"/>
</dbReference>
<accession>A0A4Q4LYJ1</accession>
<dbReference type="PRINTS" id="PR00081">
    <property type="entry name" value="GDHRDH"/>
</dbReference>
<evidence type="ECO:0000256" key="1">
    <source>
        <dbReference type="ARBA" id="ARBA00006484"/>
    </source>
</evidence>
<gene>
    <name evidence="3" type="ORF">AA0114_g12563</name>
</gene>
<evidence type="ECO:0000256" key="2">
    <source>
        <dbReference type="ARBA" id="ARBA00023002"/>
    </source>
</evidence>
<evidence type="ECO:0000313" key="4">
    <source>
        <dbReference type="Proteomes" id="UP000292402"/>
    </source>
</evidence>
<dbReference type="PANTHER" id="PTHR24320:SF283">
    <property type="entry name" value="RETINOL DEHYDROGENASE 11"/>
    <property type="match status" value="1"/>
</dbReference>
<dbReference type="Proteomes" id="UP000292402">
    <property type="component" value="Unassembled WGS sequence"/>
</dbReference>
<dbReference type="GO" id="GO:0016491">
    <property type="term" value="F:oxidoreductase activity"/>
    <property type="evidence" value="ECO:0007669"/>
    <property type="project" value="UniProtKB-KW"/>
</dbReference>
<dbReference type="Gene3D" id="3.40.50.720">
    <property type="entry name" value="NAD(P)-binding Rossmann-like Domain"/>
    <property type="match status" value="1"/>
</dbReference>
<protein>
    <recommendedName>
        <fullName evidence="5">Oxidoreductase</fullName>
    </recommendedName>
</protein>
<dbReference type="InterPro" id="IPR002347">
    <property type="entry name" value="SDR_fam"/>
</dbReference>
<comment type="similarity">
    <text evidence="1">Belongs to the short-chain dehydrogenases/reductases (SDR) family.</text>
</comment>
<sequence length="343" mass="36931">MASNTSFTKHTGGLEVAKTYSSQIAGKTVLITGVSIGGIGEATARAFAHGGASMIIATARDKARVQKLAGQISAIYPNTRFRCINLDLASLQGVCRAAKELLEDESINKIDIIVNNAGSHFGNAERELTVDGIETHLGTNHLGHFFFVKLLLPRLRAAAKVNPPGATRLVSVSSAANLFSPFRFSDWNFDCDKELPANEKPNWPVITGMLGISETSKFDPYIAYGQSKTANALFAVHFNRLFSEEGIFAFAVHPGGVRSTAANRTISASPEEQSAALREQMWKNIDQGSSTTLVAAADPGLNPVTGVWLEDSQLGHPITWAVDEKMAEMLWKLSEDIIASILS</sequence>
<dbReference type="EMBL" id="PDXA01000087">
    <property type="protein sequence ID" value="RYN27290.1"/>
    <property type="molecule type" value="Genomic_DNA"/>
</dbReference>
<comment type="caution">
    <text evidence="3">The sequence shown here is derived from an EMBL/GenBank/DDBJ whole genome shotgun (WGS) entry which is preliminary data.</text>
</comment>
<dbReference type="InterPro" id="IPR036291">
    <property type="entry name" value="NAD(P)-bd_dom_sf"/>
</dbReference>
<evidence type="ECO:0000313" key="3">
    <source>
        <dbReference type="EMBL" id="RYN27290.1"/>
    </source>
</evidence>
<keyword evidence="2" id="KW-0560">Oxidoreductase</keyword>
<name>A0A4Q4LYJ1_9PLEO</name>
<dbReference type="Pfam" id="PF00106">
    <property type="entry name" value="adh_short"/>
    <property type="match status" value="1"/>
</dbReference>
<dbReference type="PANTHER" id="PTHR24320">
    <property type="entry name" value="RETINOL DEHYDROGENASE"/>
    <property type="match status" value="1"/>
</dbReference>
<organism evidence="3 4">
    <name type="scientific">Alternaria tenuissima</name>
    <dbReference type="NCBI Taxonomy" id="119927"/>
    <lineage>
        <taxon>Eukaryota</taxon>
        <taxon>Fungi</taxon>
        <taxon>Dikarya</taxon>
        <taxon>Ascomycota</taxon>
        <taxon>Pezizomycotina</taxon>
        <taxon>Dothideomycetes</taxon>
        <taxon>Pleosporomycetidae</taxon>
        <taxon>Pleosporales</taxon>
        <taxon>Pleosporineae</taxon>
        <taxon>Pleosporaceae</taxon>
        <taxon>Alternaria</taxon>
        <taxon>Alternaria sect. Alternaria</taxon>
        <taxon>Alternaria alternata complex</taxon>
    </lineage>
</organism>
<reference evidence="4" key="1">
    <citation type="journal article" date="2019" name="bioRxiv">
        <title>Genomics, evolutionary history and diagnostics of the Alternaria alternata species group including apple and Asian pear pathotypes.</title>
        <authorList>
            <person name="Armitage A.D."/>
            <person name="Cockerton H.M."/>
            <person name="Sreenivasaprasad S."/>
            <person name="Woodhall J.W."/>
            <person name="Lane C.R."/>
            <person name="Harrison R.J."/>
            <person name="Clarkson J.P."/>
        </authorList>
    </citation>
    <scope>NUCLEOTIDE SEQUENCE [LARGE SCALE GENOMIC DNA]</scope>
    <source>
        <strain evidence="4">FERA 1082</strain>
    </source>
</reference>
<proteinExistence type="inferred from homology"/>